<dbReference type="EMBL" id="ADAS02000809">
    <property type="protein sequence ID" value="OAV86788.1"/>
    <property type="molecule type" value="Genomic_DNA"/>
</dbReference>
<evidence type="ECO:0000313" key="3">
    <source>
        <dbReference type="EnsemblFungi" id="PTTG_29730-t43_1-p1"/>
    </source>
</evidence>
<dbReference type="AlphaFoldDB" id="A0A180G2H7"/>
<dbReference type="EnsemblFungi" id="PTTG_29730-t43_1">
    <property type="protein sequence ID" value="PTTG_29730-t43_1-p1"/>
    <property type="gene ID" value="PTTG_29730"/>
</dbReference>
<reference evidence="3 4" key="3">
    <citation type="journal article" date="2017" name="G3 (Bethesda)">
        <title>Comparative analysis highlights variable genome content of wheat rusts and divergence of the mating loci.</title>
        <authorList>
            <person name="Cuomo C.A."/>
            <person name="Bakkeren G."/>
            <person name="Khalil H.B."/>
            <person name="Panwar V."/>
            <person name="Joly D."/>
            <person name="Linning R."/>
            <person name="Sakthikumar S."/>
            <person name="Song X."/>
            <person name="Adiconis X."/>
            <person name="Fan L."/>
            <person name="Goldberg J.M."/>
            <person name="Levin J.Z."/>
            <person name="Young S."/>
            <person name="Zeng Q."/>
            <person name="Anikster Y."/>
            <person name="Bruce M."/>
            <person name="Wang M."/>
            <person name="Yin C."/>
            <person name="McCallum B."/>
            <person name="Szabo L.J."/>
            <person name="Hulbert S."/>
            <person name="Chen X."/>
            <person name="Fellers J.P."/>
        </authorList>
    </citation>
    <scope>NUCLEOTIDE SEQUENCE</scope>
    <source>
        <strain evidence="3">isolate 1-1 / race 1 (BBBD)</strain>
        <strain evidence="4">Isolate 1-1 / race 1 (BBBD)</strain>
    </source>
</reference>
<keyword evidence="1" id="KW-0732">Signal</keyword>
<sequence length="462" mass="52011">MIPLPFAFLFLCVARRMEGQPGPPWPESTCVIVEFPPRGGSEPELNDRPRIPLYLHEDQSVRPYPPLNLRQAPQHSAVDQSRFAGNELAPSSQSHGNTFSRPVFSYASELRDDFLNVPFPNSDDENENGIRNSLTIWLQGLISQGTYSSHLVSKLDDVNRYYVPETTEYLVKIREFIHVEMPECERVIQRKSQQIAEILRYAVAKPSVNRLAPLADLANRLADFNKRDLDASRSAIRSYSDSGVNFLADLHGLLGPGNVFETPLTTLLGSIAIRFPDGSPHPFDLLRLVKELKKLQMHLTKLAEYLRGPDNNRAGSQVSPDASIDAIRNFGKKYDQMLGRTAFRELMLKTTQSDFYKALQFELDDIAGYELQLVQLPGDAQTLKNVLPTAPGGVVFTPRDDLLNSALQQLRKLALQNTEKRLHIATRAWHLKQKLLRKSTPTGLSSLSRLDWNIPATDFTIA</sequence>
<reference evidence="2" key="2">
    <citation type="submission" date="2016-05" db="EMBL/GenBank/DDBJ databases">
        <title>Comparative analysis highlights variable genome content of wheat rusts and divergence of the mating loci.</title>
        <authorList>
            <person name="Cuomo C.A."/>
            <person name="Bakkeren G."/>
            <person name="Szabo L."/>
            <person name="Khalil H."/>
            <person name="Joly D."/>
            <person name="Goldberg J."/>
            <person name="Young S."/>
            <person name="Zeng Q."/>
            <person name="Fellers J."/>
        </authorList>
    </citation>
    <scope>NUCLEOTIDE SEQUENCE [LARGE SCALE GENOMIC DNA]</scope>
    <source>
        <strain evidence="2">1-1 BBBD Race 1</strain>
    </source>
</reference>
<evidence type="ECO:0000313" key="2">
    <source>
        <dbReference type="EMBL" id="OAV86788.1"/>
    </source>
</evidence>
<name>A0A180G2H7_PUCT1</name>
<feature type="chain" id="PRO_5008109538" evidence="1">
    <location>
        <begin position="20"/>
        <end position="462"/>
    </location>
</feature>
<reference evidence="3" key="4">
    <citation type="submission" date="2025-05" db="UniProtKB">
        <authorList>
            <consortium name="EnsemblFungi"/>
        </authorList>
    </citation>
    <scope>IDENTIFICATION</scope>
    <source>
        <strain evidence="3">isolate 1-1 / race 1 (BBBD)</strain>
    </source>
</reference>
<keyword evidence="4" id="KW-1185">Reference proteome</keyword>
<accession>A0A180G2H7</accession>
<dbReference type="VEuPathDB" id="FungiDB:PTTG_29730"/>
<gene>
    <name evidence="2" type="ORF">PTTG_29730</name>
</gene>
<evidence type="ECO:0000256" key="1">
    <source>
        <dbReference type="SAM" id="SignalP"/>
    </source>
</evidence>
<protein>
    <submittedName>
        <fullName evidence="2 3">Uncharacterized protein</fullName>
    </submittedName>
</protein>
<evidence type="ECO:0000313" key="4">
    <source>
        <dbReference type="Proteomes" id="UP000005240"/>
    </source>
</evidence>
<proteinExistence type="predicted"/>
<organism evidence="2">
    <name type="scientific">Puccinia triticina (isolate 1-1 / race 1 (BBBD))</name>
    <name type="common">Brown leaf rust fungus</name>
    <dbReference type="NCBI Taxonomy" id="630390"/>
    <lineage>
        <taxon>Eukaryota</taxon>
        <taxon>Fungi</taxon>
        <taxon>Dikarya</taxon>
        <taxon>Basidiomycota</taxon>
        <taxon>Pucciniomycotina</taxon>
        <taxon>Pucciniomycetes</taxon>
        <taxon>Pucciniales</taxon>
        <taxon>Pucciniaceae</taxon>
        <taxon>Puccinia</taxon>
    </lineage>
</organism>
<feature type="signal peptide" evidence="1">
    <location>
        <begin position="1"/>
        <end position="19"/>
    </location>
</feature>
<dbReference type="Proteomes" id="UP000005240">
    <property type="component" value="Unassembled WGS sequence"/>
</dbReference>
<reference evidence="2" key="1">
    <citation type="submission" date="2009-11" db="EMBL/GenBank/DDBJ databases">
        <authorList>
            <consortium name="The Broad Institute Genome Sequencing Platform"/>
            <person name="Ward D."/>
            <person name="Feldgarden M."/>
            <person name="Earl A."/>
            <person name="Young S.K."/>
            <person name="Zeng Q."/>
            <person name="Koehrsen M."/>
            <person name="Alvarado L."/>
            <person name="Berlin A."/>
            <person name="Bochicchio J."/>
            <person name="Borenstein D."/>
            <person name="Chapman S.B."/>
            <person name="Chen Z."/>
            <person name="Engels R."/>
            <person name="Freedman E."/>
            <person name="Gellesch M."/>
            <person name="Goldberg J."/>
            <person name="Griggs A."/>
            <person name="Gujja S."/>
            <person name="Heilman E."/>
            <person name="Heiman D."/>
            <person name="Hepburn T."/>
            <person name="Howarth C."/>
            <person name="Jen D."/>
            <person name="Larson L."/>
            <person name="Lewis B."/>
            <person name="Mehta T."/>
            <person name="Park D."/>
            <person name="Pearson M."/>
            <person name="Roberts A."/>
            <person name="Saif S."/>
            <person name="Shea T."/>
            <person name="Shenoy N."/>
            <person name="Sisk P."/>
            <person name="Stolte C."/>
            <person name="Sykes S."/>
            <person name="Thomson T."/>
            <person name="Walk T."/>
            <person name="White J."/>
            <person name="Yandava C."/>
            <person name="Izard J."/>
            <person name="Baranova O.V."/>
            <person name="Blanton J.M."/>
            <person name="Tanner A.C."/>
            <person name="Dewhirst F.E."/>
            <person name="Haas B."/>
            <person name="Nusbaum C."/>
            <person name="Birren B."/>
        </authorList>
    </citation>
    <scope>NUCLEOTIDE SEQUENCE [LARGE SCALE GENOMIC DNA]</scope>
    <source>
        <strain evidence="2">1-1 BBBD Race 1</strain>
    </source>
</reference>